<dbReference type="EMBL" id="JAIWYP010000015">
    <property type="protein sequence ID" value="KAH3703942.1"/>
    <property type="molecule type" value="Genomic_DNA"/>
</dbReference>
<gene>
    <name evidence="1" type="ORF">DPMN_078994</name>
</gene>
<keyword evidence="2" id="KW-1185">Reference proteome</keyword>
<evidence type="ECO:0000313" key="1">
    <source>
        <dbReference type="EMBL" id="KAH3703942.1"/>
    </source>
</evidence>
<name>A0A9D3YN99_DREPO</name>
<evidence type="ECO:0000313" key="2">
    <source>
        <dbReference type="Proteomes" id="UP000828390"/>
    </source>
</evidence>
<protein>
    <recommendedName>
        <fullName evidence="3">Reverse transcriptase domain-containing protein</fullName>
    </recommendedName>
</protein>
<reference evidence="1" key="2">
    <citation type="submission" date="2020-11" db="EMBL/GenBank/DDBJ databases">
        <authorList>
            <person name="McCartney M.A."/>
            <person name="Auch B."/>
            <person name="Kono T."/>
            <person name="Mallez S."/>
            <person name="Becker A."/>
            <person name="Gohl D.M."/>
            <person name="Silverstein K.A.T."/>
            <person name="Koren S."/>
            <person name="Bechman K.B."/>
            <person name="Herman A."/>
            <person name="Abrahante J.E."/>
            <person name="Garbe J."/>
        </authorList>
    </citation>
    <scope>NUCLEOTIDE SEQUENCE</scope>
    <source>
        <strain evidence="1">Duluth1</strain>
        <tissue evidence="1">Whole animal</tissue>
    </source>
</reference>
<evidence type="ECO:0008006" key="3">
    <source>
        <dbReference type="Google" id="ProtNLM"/>
    </source>
</evidence>
<accession>A0A9D3YN99</accession>
<organism evidence="1 2">
    <name type="scientific">Dreissena polymorpha</name>
    <name type="common">Zebra mussel</name>
    <name type="synonym">Mytilus polymorpha</name>
    <dbReference type="NCBI Taxonomy" id="45954"/>
    <lineage>
        <taxon>Eukaryota</taxon>
        <taxon>Metazoa</taxon>
        <taxon>Spiralia</taxon>
        <taxon>Lophotrochozoa</taxon>
        <taxon>Mollusca</taxon>
        <taxon>Bivalvia</taxon>
        <taxon>Autobranchia</taxon>
        <taxon>Heteroconchia</taxon>
        <taxon>Euheterodonta</taxon>
        <taxon>Imparidentia</taxon>
        <taxon>Neoheterodontei</taxon>
        <taxon>Myida</taxon>
        <taxon>Dreissenoidea</taxon>
        <taxon>Dreissenidae</taxon>
        <taxon>Dreissena</taxon>
    </lineage>
</organism>
<proteinExistence type="predicted"/>
<sequence>MLDLQKAFDTVDHDILCRKLRAMGVESVEWFRSYLPDRTQHKYQDQGLMCNIDALSLCVEETGAEIYCSVNVPCGERDPSGQLWLISLISSHEGVKVESTQVQG</sequence>
<reference evidence="1" key="1">
    <citation type="journal article" date="2019" name="bioRxiv">
        <title>The Genome of the Zebra Mussel, Dreissena polymorpha: A Resource for Invasive Species Research.</title>
        <authorList>
            <person name="McCartney M.A."/>
            <person name="Auch B."/>
            <person name="Kono T."/>
            <person name="Mallez S."/>
            <person name="Zhang Y."/>
            <person name="Obille A."/>
            <person name="Becker A."/>
            <person name="Abrahante J.E."/>
            <person name="Garbe J."/>
            <person name="Badalamenti J.P."/>
            <person name="Herman A."/>
            <person name="Mangelson H."/>
            <person name="Liachko I."/>
            <person name="Sullivan S."/>
            <person name="Sone E.D."/>
            <person name="Koren S."/>
            <person name="Silverstein K.A.T."/>
            <person name="Beckman K.B."/>
            <person name="Gohl D.M."/>
        </authorList>
    </citation>
    <scope>NUCLEOTIDE SEQUENCE</scope>
    <source>
        <strain evidence="1">Duluth1</strain>
        <tissue evidence="1">Whole animal</tissue>
    </source>
</reference>
<dbReference type="AlphaFoldDB" id="A0A9D3YN99"/>
<dbReference type="Proteomes" id="UP000828390">
    <property type="component" value="Unassembled WGS sequence"/>
</dbReference>
<comment type="caution">
    <text evidence="1">The sequence shown here is derived from an EMBL/GenBank/DDBJ whole genome shotgun (WGS) entry which is preliminary data.</text>
</comment>